<dbReference type="RefSeq" id="WP_307207355.1">
    <property type="nucleotide sequence ID" value="NZ_JAUSSU010000011.1"/>
</dbReference>
<keyword evidence="4" id="KW-0309">Germination</keyword>
<dbReference type="PANTHER" id="PTHR34975:SF2">
    <property type="entry name" value="SPORE GERMINATION PROTEIN A2"/>
    <property type="match status" value="1"/>
</dbReference>
<dbReference type="EMBL" id="JAUSSU010000011">
    <property type="protein sequence ID" value="MDQ0115597.1"/>
    <property type="molecule type" value="Genomic_DNA"/>
</dbReference>
<keyword evidence="5 8" id="KW-0812">Transmembrane</keyword>
<feature type="transmembrane region" description="Helical" evidence="8">
    <location>
        <begin position="81"/>
        <end position="114"/>
    </location>
</feature>
<proteinExistence type="inferred from homology"/>
<feature type="transmembrane region" description="Helical" evidence="8">
    <location>
        <begin position="145"/>
        <end position="165"/>
    </location>
</feature>
<evidence type="ECO:0000256" key="3">
    <source>
        <dbReference type="ARBA" id="ARBA00022448"/>
    </source>
</evidence>
<feature type="transmembrane region" description="Helical" evidence="8">
    <location>
        <begin position="12"/>
        <end position="33"/>
    </location>
</feature>
<accession>A0ABT9U7H6</accession>
<dbReference type="InterPro" id="IPR004761">
    <property type="entry name" value="Spore_GerAB"/>
</dbReference>
<feature type="transmembrane region" description="Helical" evidence="8">
    <location>
        <begin position="308"/>
        <end position="327"/>
    </location>
</feature>
<evidence type="ECO:0000256" key="5">
    <source>
        <dbReference type="ARBA" id="ARBA00022692"/>
    </source>
</evidence>
<sequence length="379" mass="41606">MKDQETISITQMATLYFAYITGSALIVIPGPLVTMSLNAAWLSILISLGIGIVLLNIMFYLHRLNPGLTFIGYSSKTIGRWPTVILACFMLTMALHMASGIIIDVAGFITSMMLPETPDYVFIGMLYLLAALFLRGGIESMARLFSILVVVVIIFWALVLILLIPQYHPEFLRPVFPEGIKPMLLGSYLTFGFPYGEVVLFAMVLPFARAKQSKPLKKAMVWAMVINGAVLIISTLCTIMELGPMASEKRFSVFVLAQMVEVGDIIERIEAVVGMAMLAGSLMKATITLYIVQLILTELFGLRNDRLLTNPLCVTALLLSLTLPATLHEWEEMVLVVHPLWVAAVYVLPLLIVAAVAFLKDHLADPREEPVGDGSEGGA</sequence>
<dbReference type="Proteomes" id="UP001229346">
    <property type="component" value="Unassembled WGS sequence"/>
</dbReference>
<evidence type="ECO:0000256" key="7">
    <source>
        <dbReference type="ARBA" id="ARBA00023136"/>
    </source>
</evidence>
<name>A0ABT9U7H6_PAEHA</name>
<evidence type="ECO:0000256" key="2">
    <source>
        <dbReference type="ARBA" id="ARBA00007998"/>
    </source>
</evidence>
<dbReference type="Pfam" id="PF03845">
    <property type="entry name" value="Spore_permease"/>
    <property type="match status" value="1"/>
</dbReference>
<protein>
    <submittedName>
        <fullName evidence="9">Spore germination protein KB</fullName>
    </submittedName>
</protein>
<comment type="caution">
    <text evidence="9">The sequence shown here is derived from an EMBL/GenBank/DDBJ whole genome shotgun (WGS) entry which is preliminary data.</text>
</comment>
<evidence type="ECO:0000256" key="8">
    <source>
        <dbReference type="SAM" id="Phobius"/>
    </source>
</evidence>
<comment type="subcellular location">
    <subcellularLocation>
        <location evidence="1">Membrane</location>
        <topology evidence="1">Multi-pass membrane protein</topology>
    </subcellularLocation>
</comment>
<evidence type="ECO:0000313" key="9">
    <source>
        <dbReference type="EMBL" id="MDQ0115597.1"/>
    </source>
</evidence>
<gene>
    <name evidence="9" type="ORF">J2T15_005064</name>
</gene>
<feature type="transmembrane region" description="Helical" evidence="8">
    <location>
        <begin position="39"/>
        <end position="61"/>
    </location>
</feature>
<keyword evidence="3" id="KW-0813">Transport</keyword>
<feature type="transmembrane region" description="Helical" evidence="8">
    <location>
        <begin position="185"/>
        <end position="208"/>
    </location>
</feature>
<organism evidence="9 10">
    <name type="scientific">Paenibacillus harenae</name>
    <dbReference type="NCBI Taxonomy" id="306543"/>
    <lineage>
        <taxon>Bacteria</taxon>
        <taxon>Bacillati</taxon>
        <taxon>Bacillota</taxon>
        <taxon>Bacilli</taxon>
        <taxon>Bacillales</taxon>
        <taxon>Paenibacillaceae</taxon>
        <taxon>Paenibacillus</taxon>
    </lineage>
</organism>
<evidence type="ECO:0000313" key="10">
    <source>
        <dbReference type="Proteomes" id="UP001229346"/>
    </source>
</evidence>
<evidence type="ECO:0000256" key="1">
    <source>
        <dbReference type="ARBA" id="ARBA00004141"/>
    </source>
</evidence>
<feature type="transmembrane region" description="Helical" evidence="8">
    <location>
        <begin position="120"/>
        <end position="138"/>
    </location>
</feature>
<comment type="similarity">
    <text evidence="2">Belongs to the amino acid-polyamine-organocation (APC) superfamily. Spore germination protein (SGP) (TC 2.A.3.9) family.</text>
</comment>
<keyword evidence="7 8" id="KW-0472">Membrane</keyword>
<feature type="transmembrane region" description="Helical" evidence="8">
    <location>
        <begin position="339"/>
        <end position="359"/>
    </location>
</feature>
<feature type="transmembrane region" description="Helical" evidence="8">
    <location>
        <begin position="271"/>
        <end position="296"/>
    </location>
</feature>
<keyword evidence="10" id="KW-1185">Reference proteome</keyword>
<dbReference type="NCBIfam" id="TIGR00912">
    <property type="entry name" value="2A0309"/>
    <property type="match status" value="1"/>
</dbReference>
<evidence type="ECO:0000256" key="6">
    <source>
        <dbReference type="ARBA" id="ARBA00022989"/>
    </source>
</evidence>
<keyword evidence="6 8" id="KW-1133">Transmembrane helix</keyword>
<dbReference type="PANTHER" id="PTHR34975">
    <property type="entry name" value="SPORE GERMINATION PROTEIN A2"/>
    <property type="match status" value="1"/>
</dbReference>
<evidence type="ECO:0000256" key="4">
    <source>
        <dbReference type="ARBA" id="ARBA00022544"/>
    </source>
</evidence>
<reference evidence="9 10" key="1">
    <citation type="submission" date="2023-07" db="EMBL/GenBank/DDBJ databases">
        <title>Sorghum-associated microbial communities from plants grown in Nebraska, USA.</title>
        <authorList>
            <person name="Schachtman D."/>
        </authorList>
    </citation>
    <scope>NUCLEOTIDE SEQUENCE [LARGE SCALE GENOMIC DNA]</scope>
    <source>
        <strain evidence="9 10">CC482</strain>
    </source>
</reference>
<feature type="transmembrane region" description="Helical" evidence="8">
    <location>
        <begin position="220"/>
        <end position="242"/>
    </location>
</feature>